<feature type="site" description="Positions MEP for the nucleophilic attack" evidence="5">
    <location>
        <position position="159"/>
    </location>
</feature>
<dbReference type="CDD" id="cd02516">
    <property type="entry name" value="CDP-ME_synthetase"/>
    <property type="match status" value="1"/>
</dbReference>
<dbReference type="Pfam" id="PF01128">
    <property type="entry name" value="IspD"/>
    <property type="match status" value="1"/>
</dbReference>
<sequence length="233" mass="26472">MRKEKFVSVIIAAAGKGKRMNSHINKQYLNIGEKPVLAHTIEVFNKCSFIDEIIVVTHPDEVAYCKEKVINFFGLEKVTKVVAGGKERQESIFNGLKAVYQKCDIVVIHDGARPFVREEYILKSIDEAIKHKAVGVGVPVKDTIKVVDEEKNIKNTLNRNVLWAIQTPQTFDYQLLLRAHKKAIEDGYLGTDDTVLVERLGEKVRMLMSSYDNIKITTPEDLYIGEAILRNRK</sequence>
<dbReference type="InterPro" id="IPR034683">
    <property type="entry name" value="IspD/TarI"/>
</dbReference>
<dbReference type="InterPro" id="IPR018294">
    <property type="entry name" value="ISPD_synthase_CS"/>
</dbReference>
<name>A0ABX8RG26_9CLOT</name>
<proteinExistence type="inferred from homology"/>
<dbReference type="PANTHER" id="PTHR32125">
    <property type="entry name" value="2-C-METHYL-D-ERYTHRITOL 4-PHOSPHATE CYTIDYLYLTRANSFERASE, CHLOROPLASTIC"/>
    <property type="match status" value="1"/>
</dbReference>
<accession>A0ABX8RG26</accession>
<dbReference type="EMBL" id="CP078093">
    <property type="protein sequence ID" value="QXM07282.1"/>
    <property type="molecule type" value="Genomic_DNA"/>
</dbReference>
<protein>
    <recommendedName>
        <fullName evidence="5">2-C-methyl-D-erythritol 4-phosphate cytidylyltransferase</fullName>
        <ecNumber evidence="5">2.7.7.60</ecNumber>
    </recommendedName>
    <alternativeName>
        <fullName evidence="5">4-diphosphocytidyl-2C-methyl-D-erythritol synthase</fullName>
    </alternativeName>
    <alternativeName>
        <fullName evidence="5">MEP cytidylyltransferase</fullName>
        <shortName evidence="5">MCT</shortName>
    </alternativeName>
</protein>
<evidence type="ECO:0000256" key="1">
    <source>
        <dbReference type="ARBA" id="ARBA00001282"/>
    </source>
</evidence>
<evidence type="ECO:0000256" key="4">
    <source>
        <dbReference type="ARBA" id="ARBA00023229"/>
    </source>
</evidence>
<evidence type="ECO:0000313" key="6">
    <source>
        <dbReference type="EMBL" id="QXM07282.1"/>
    </source>
</evidence>
<dbReference type="GO" id="GO:0050518">
    <property type="term" value="F:2-C-methyl-D-erythritol 4-phosphate cytidylyltransferase activity"/>
    <property type="evidence" value="ECO:0007669"/>
    <property type="project" value="UniProtKB-EC"/>
</dbReference>
<comment type="function">
    <text evidence="5">Catalyzes the formation of 4-diphosphocytidyl-2-C-methyl-D-erythritol from CTP and 2-C-methyl-D-erythritol 4-phosphate (MEP).</text>
</comment>
<reference evidence="6" key="1">
    <citation type="submission" date="2021-07" db="EMBL/GenBank/DDBJ databases">
        <title>Complete genome sequence of Crassaminicella sp. 143-21, isolated from a deep-sea hydrothermal vent.</title>
        <authorList>
            <person name="Li X."/>
        </authorList>
    </citation>
    <scope>NUCLEOTIDE SEQUENCE</scope>
    <source>
        <strain evidence="6">143-21</strain>
    </source>
</reference>
<feature type="site" description="Transition state stabilizer" evidence="5">
    <location>
        <position position="26"/>
    </location>
</feature>
<comment type="catalytic activity">
    <reaction evidence="1 5">
        <text>2-C-methyl-D-erythritol 4-phosphate + CTP + H(+) = 4-CDP-2-C-methyl-D-erythritol + diphosphate</text>
        <dbReference type="Rhea" id="RHEA:13429"/>
        <dbReference type="ChEBI" id="CHEBI:15378"/>
        <dbReference type="ChEBI" id="CHEBI:33019"/>
        <dbReference type="ChEBI" id="CHEBI:37563"/>
        <dbReference type="ChEBI" id="CHEBI:57823"/>
        <dbReference type="ChEBI" id="CHEBI:58262"/>
        <dbReference type="EC" id="2.7.7.60"/>
    </reaction>
</comment>
<keyword evidence="4 5" id="KW-0414">Isoprene biosynthesis</keyword>
<keyword evidence="3 5" id="KW-0548">Nucleotidyltransferase</keyword>
<dbReference type="InterPro" id="IPR050088">
    <property type="entry name" value="IspD/TarI_cytidylyltransf_bact"/>
</dbReference>
<organism evidence="6 7">
    <name type="scientific">Crassaminicella indica</name>
    <dbReference type="NCBI Taxonomy" id="2855394"/>
    <lineage>
        <taxon>Bacteria</taxon>
        <taxon>Bacillati</taxon>
        <taxon>Bacillota</taxon>
        <taxon>Clostridia</taxon>
        <taxon>Eubacteriales</taxon>
        <taxon>Clostridiaceae</taxon>
        <taxon>Crassaminicella</taxon>
    </lineage>
</organism>
<dbReference type="RefSeq" id="WP_218283968.1">
    <property type="nucleotide sequence ID" value="NZ_CP078093.1"/>
</dbReference>
<keyword evidence="7" id="KW-1185">Reference proteome</keyword>
<dbReference type="EC" id="2.7.7.60" evidence="5"/>
<dbReference type="PROSITE" id="PS01295">
    <property type="entry name" value="ISPD"/>
    <property type="match status" value="1"/>
</dbReference>
<dbReference type="HAMAP" id="MF_00108">
    <property type="entry name" value="IspD"/>
    <property type="match status" value="1"/>
</dbReference>
<feature type="site" description="Positions MEP for the nucleophilic attack" evidence="5">
    <location>
        <position position="215"/>
    </location>
</feature>
<evidence type="ECO:0000256" key="5">
    <source>
        <dbReference type="HAMAP-Rule" id="MF_00108"/>
    </source>
</evidence>
<comment type="pathway">
    <text evidence="5">Isoprenoid biosynthesis; isopentenyl diphosphate biosynthesis via DXP pathway; isopentenyl diphosphate from 1-deoxy-D-xylulose 5-phosphate: step 2/6.</text>
</comment>
<gene>
    <name evidence="5 6" type="primary">ispD</name>
    <name evidence="6" type="ORF">KVH43_06240</name>
</gene>
<dbReference type="Proteomes" id="UP000886818">
    <property type="component" value="Chromosome"/>
</dbReference>
<dbReference type="PANTHER" id="PTHR32125:SF4">
    <property type="entry name" value="2-C-METHYL-D-ERYTHRITOL 4-PHOSPHATE CYTIDYLYLTRANSFERASE, CHLOROPLASTIC"/>
    <property type="match status" value="1"/>
</dbReference>
<evidence type="ECO:0000313" key="7">
    <source>
        <dbReference type="Proteomes" id="UP000886818"/>
    </source>
</evidence>
<comment type="similarity">
    <text evidence="5">Belongs to the IspD/TarI cytidylyltransferase family. IspD subfamily.</text>
</comment>
<dbReference type="NCBIfam" id="TIGR00453">
    <property type="entry name" value="ispD"/>
    <property type="match status" value="1"/>
</dbReference>
<keyword evidence="2 5" id="KW-0808">Transferase</keyword>
<feature type="site" description="Transition state stabilizer" evidence="5">
    <location>
        <position position="19"/>
    </location>
</feature>
<evidence type="ECO:0000256" key="3">
    <source>
        <dbReference type="ARBA" id="ARBA00022695"/>
    </source>
</evidence>
<evidence type="ECO:0000256" key="2">
    <source>
        <dbReference type="ARBA" id="ARBA00022679"/>
    </source>
</evidence>
<dbReference type="InterPro" id="IPR001228">
    <property type="entry name" value="IspD"/>
</dbReference>